<dbReference type="InterPro" id="IPR017946">
    <property type="entry name" value="PLC-like_Pdiesterase_TIM-brl"/>
</dbReference>
<dbReference type="InterPro" id="IPR051057">
    <property type="entry name" value="PI-PLC_domain"/>
</dbReference>
<name>A0A9W8LGY9_9FUNG</name>
<feature type="chain" id="PRO_5040785150" description="PLC-like phosphodiesterase" evidence="1">
    <location>
        <begin position="25"/>
        <end position="348"/>
    </location>
</feature>
<dbReference type="OrthoDB" id="7984201at2759"/>
<sequence>MRTTGVLPLKAAAIFPLVAGLARALGAEPCNGHAELCGRAYSNVSYACTHNAYSYPPPSVLPVLNQERTIAEQLGDGVRALMLDVVRPGPDAGASGGGGGSIVDKVLSWFSAAPKSGDLLDAVHLCHQSCALIDKGRLSDALTAIREFLDANPREVVTIIFENVSGFSAQELRPSFEAAGADKYAFVPGFAPTDAHSGYPWPTLEQMIAQGQRLVVFIDENADPAQVPYILPEWEYVVETPYANIVPVAQFPCNQDRPRDGVSRDLVVMNHFAYNRATIGSENIDTPLTAAQAREHGYNSIDALTAHAETCAAVWGPHRIMNFITLDYYDIGDGAIFQLVDRINGISA</sequence>
<evidence type="ECO:0000313" key="2">
    <source>
        <dbReference type="EMBL" id="KAJ2781238.1"/>
    </source>
</evidence>
<gene>
    <name evidence="2" type="ORF">H4R18_003002</name>
</gene>
<dbReference type="PANTHER" id="PTHR13593:SF140">
    <property type="entry name" value="PLC-LIKE PHOSPHODIESTERASE"/>
    <property type="match status" value="1"/>
</dbReference>
<keyword evidence="1" id="KW-0732">Signal</keyword>
<dbReference type="PANTHER" id="PTHR13593">
    <property type="match status" value="1"/>
</dbReference>
<comment type="caution">
    <text evidence="2">The sequence shown here is derived from an EMBL/GenBank/DDBJ whole genome shotgun (WGS) entry which is preliminary data.</text>
</comment>
<keyword evidence="3" id="KW-1185">Reference proteome</keyword>
<dbReference type="Gene3D" id="3.20.20.190">
    <property type="entry name" value="Phosphatidylinositol (PI) phosphodiesterase"/>
    <property type="match status" value="1"/>
</dbReference>
<dbReference type="GO" id="GO:0008081">
    <property type="term" value="F:phosphoric diester hydrolase activity"/>
    <property type="evidence" value="ECO:0007669"/>
    <property type="project" value="InterPro"/>
</dbReference>
<dbReference type="AlphaFoldDB" id="A0A9W8LGY9"/>
<dbReference type="GO" id="GO:0006629">
    <property type="term" value="P:lipid metabolic process"/>
    <property type="evidence" value="ECO:0007669"/>
    <property type="project" value="InterPro"/>
</dbReference>
<proteinExistence type="predicted"/>
<evidence type="ECO:0000313" key="3">
    <source>
        <dbReference type="Proteomes" id="UP001140217"/>
    </source>
</evidence>
<dbReference type="SUPFAM" id="SSF51695">
    <property type="entry name" value="PLC-like phosphodiesterases"/>
    <property type="match status" value="1"/>
</dbReference>
<evidence type="ECO:0008006" key="4">
    <source>
        <dbReference type="Google" id="ProtNLM"/>
    </source>
</evidence>
<reference evidence="2" key="1">
    <citation type="submission" date="2022-07" db="EMBL/GenBank/DDBJ databases">
        <title>Phylogenomic reconstructions and comparative analyses of Kickxellomycotina fungi.</title>
        <authorList>
            <person name="Reynolds N.K."/>
            <person name="Stajich J.E."/>
            <person name="Barry K."/>
            <person name="Grigoriev I.V."/>
            <person name="Crous P."/>
            <person name="Smith M.E."/>
        </authorList>
    </citation>
    <scope>NUCLEOTIDE SEQUENCE</scope>
    <source>
        <strain evidence="2">NBRC 105414</strain>
    </source>
</reference>
<organism evidence="2 3">
    <name type="scientific">Coemansia javaensis</name>
    <dbReference type="NCBI Taxonomy" id="2761396"/>
    <lineage>
        <taxon>Eukaryota</taxon>
        <taxon>Fungi</taxon>
        <taxon>Fungi incertae sedis</taxon>
        <taxon>Zoopagomycota</taxon>
        <taxon>Kickxellomycotina</taxon>
        <taxon>Kickxellomycetes</taxon>
        <taxon>Kickxellales</taxon>
        <taxon>Kickxellaceae</taxon>
        <taxon>Coemansia</taxon>
    </lineage>
</organism>
<evidence type="ECO:0000256" key="1">
    <source>
        <dbReference type="SAM" id="SignalP"/>
    </source>
</evidence>
<dbReference type="Proteomes" id="UP001140217">
    <property type="component" value="Unassembled WGS sequence"/>
</dbReference>
<dbReference type="EMBL" id="JANBUL010000111">
    <property type="protein sequence ID" value="KAJ2781238.1"/>
    <property type="molecule type" value="Genomic_DNA"/>
</dbReference>
<dbReference type="Pfam" id="PF26146">
    <property type="entry name" value="PI-PLC_X"/>
    <property type="match status" value="1"/>
</dbReference>
<protein>
    <recommendedName>
        <fullName evidence="4">PLC-like phosphodiesterase</fullName>
    </recommendedName>
</protein>
<feature type="signal peptide" evidence="1">
    <location>
        <begin position="1"/>
        <end position="24"/>
    </location>
</feature>
<accession>A0A9W8LGY9</accession>